<evidence type="ECO:0000259" key="7">
    <source>
        <dbReference type="Pfam" id="PF00408"/>
    </source>
</evidence>
<dbReference type="InterPro" id="IPR005843">
    <property type="entry name" value="A-D-PHexomutase_C"/>
</dbReference>
<keyword evidence="6" id="KW-0413">Isomerase</keyword>
<dbReference type="SUPFAM" id="SSF53738">
    <property type="entry name" value="Phosphoglucomutase, first 3 domains"/>
    <property type="match status" value="3"/>
</dbReference>
<dbReference type="EMBL" id="MHCH01000037">
    <property type="protein sequence ID" value="OGY16905.1"/>
    <property type="molecule type" value="Genomic_DNA"/>
</dbReference>
<dbReference type="InterPro" id="IPR005844">
    <property type="entry name" value="A-D-PHexomutase_a/b/a-I"/>
</dbReference>
<feature type="domain" description="Alpha-D-phosphohexomutase C-terminal" evidence="7">
    <location>
        <begin position="392"/>
        <end position="467"/>
    </location>
</feature>
<comment type="caution">
    <text evidence="11">The sequence shown here is derived from an EMBL/GenBank/DDBJ whole genome shotgun (WGS) entry which is preliminary data.</text>
</comment>
<proteinExistence type="inferred from homology"/>
<dbReference type="InterPro" id="IPR005846">
    <property type="entry name" value="A-D-PHexomutase_a/b/a-III"/>
</dbReference>
<keyword evidence="5" id="KW-0460">Magnesium</keyword>
<evidence type="ECO:0000259" key="10">
    <source>
        <dbReference type="Pfam" id="PF02880"/>
    </source>
</evidence>
<feature type="domain" description="Alpha-D-phosphohexomutase alpha/beta/alpha" evidence="8">
    <location>
        <begin position="34"/>
        <end position="158"/>
    </location>
</feature>
<dbReference type="InterPro" id="IPR005841">
    <property type="entry name" value="Alpha-D-phosphohexomutase_SF"/>
</dbReference>
<feature type="domain" description="Alpha-D-phosphohexomutase alpha/beta/alpha" evidence="10">
    <location>
        <begin position="277"/>
        <end position="386"/>
    </location>
</feature>
<dbReference type="SUPFAM" id="SSF55957">
    <property type="entry name" value="Phosphoglucomutase, C-terminal domain"/>
    <property type="match status" value="1"/>
</dbReference>
<evidence type="ECO:0000313" key="11">
    <source>
        <dbReference type="EMBL" id="OGY16905.1"/>
    </source>
</evidence>
<evidence type="ECO:0000256" key="2">
    <source>
        <dbReference type="ARBA" id="ARBA00010231"/>
    </source>
</evidence>
<dbReference type="InterPro" id="IPR036900">
    <property type="entry name" value="A-D-PHexomutase_C_sf"/>
</dbReference>
<dbReference type="GO" id="GO:0005975">
    <property type="term" value="P:carbohydrate metabolic process"/>
    <property type="evidence" value="ECO:0007669"/>
    <property type="project" value="InterPro"/>
</dbReference>
<dbReference type="STRING" id="1797589.A2784_03105"/>
<evidence type="ECO:0000256" key="3">
    <source>
        <dbReference type="ARBA" id="ARBA00022553"/>
    </source>
</evidence>
<evidence type="ECO:0000256" key="6">
    <source>
        <dbReference type="ARBA" id="ARBA00023235"/>
    </source>
</evidence>
<dbReference type="Gene3D" id="3.30.310.50">
    <property type="entry name" value="Alpha-D-phosphohexomutase, C-terminal domain"/>
    <property type="match status" value="1"/>
</dbReference>
<keyword evidence="3" id="KW-0597">Phosphoprotein</keyword>
<evidence type="ECO:0000313" key="12">
    <source>
        <dbReference type="Proteomes" id="UP000177324"/>
    </source>
</evidence>
<name>A0A1G1VNE5_9BACT</name>
<accession>A0A1G1VNE5</accession>
<gene>
    <name evidence="11" type="ORF">A2784_03105</name>
</gene>
<dbReference type="Pfam" id="PF02879">
    <property type="entry name" value="PGM_PMM_II"/>
    <property type="match status" value="1"/>
</dbReference>
<dbReference type="Pfam" id="PF00408">
    <property type="entry name" value="PGM_PMM_IV"/>
    <property type="match status" value="1"/>
</dbReference>
<comment type="similarity">
    <text evidence="2">Belongs to the phosphohexose mutase family.</text>
</comment>
<evidence type="ECO:0000259" key="8">
    <source>
        <dbReference type="Pfam" id="PF02878"/>
    </source>
</evidence>
<protein>
    <recommendedName>
        <fullName evidence="13">Phosphomannomutase</fullName>
    </recommendedName>
</protein>
<sequence>MKVDPNIFRDYDVRGIAGTKFSQKALEEYEKWYGKFPGITITPQVAEAIGKAYGGNIRNRGGRKIIVGHEIRPFGEEMKLSFIQGVLSTGCSVVDAGQSLTPIIYFATAFYHLDGGVSVTGSHNVYFFNGFKMMAKDVYPIFGSELLQFKDIITQEKFVQDQPGSYTKQDVFPDYKKYILDHIKLSRPLKIVVDCGNGSPGIFAPQIFQKLGCQVIGLYTEPDATFPNHTPDPEDPHLMKDLSARVVAEKADLGIGLDADGDRMGAVDETGEFISADRMILLLVKNILKHHPGKKILYDIKCTRLMEELIPQFGGIPLMHKTGHAPIKQTLRDDPNIIFGGEVSGHFFFVDNYFRIDDGIFAAANLLALASQTDQPFSSLFKQFPQTVMTPELKLPCQDQIKHRVVQDAADYFSKNYKTITIDGVRILFSSTSWGLIRASNTSPYLTIRVEADTEAEVIKIKNILADQLEKYSEIEDKLDRQHVTSHTGKLGWI</sequence>
<dbReference type="PANTHER" id="PTHR43771:SF2">
    <property type="entry name" value="PHOSPHOMANNOMUTASE_PHOSPHOGLUCOMUTASE"/>
    <property type="match status" value="1"/>
</dbReference>
<evidence type="ECO:0000256" key="1">
    <source>
        <dbReference type="ARBA" id="ARBA00001946"/>
    </source>
</evidence>
<evidence type="ECO:0000256" key="5">
    <source>
        <dbReference type="ARBA" id="ARBA00022842"/>
    </source>
</evidence>
<dbReference type="Pfam" id="PF02878">
    <property type="entry name" value="PGM_PMM_I"/>
    <property type="match status" value="1"/>
</dbReference>
<evidence type="ECO:0000259" key="9">
    <source>
        <dbReference type="Pfam" id="PF02879"/>
    </source>
</evidence>
<dbReference type="PANTHER" id="PTHR43771">
    <property type="entry name" value="PHOSPHOMANNOMUTASE"/>
    <property type="match status" value="1"/>
</dbReference>
<dbReference type="InterPro" id="IPR016055">
    <property type="entry name" value="A-D-PHexomutase_a/b/a-I/II/III"/>
</dbReference>
<reference evidence="11 12" key="1">
    <citation type="journal article" date="2016" name="Nat. Commun.">
        <title>Thousands of microbial genomes shed light on interconnected biogeochemical processes in an aquifer system.</title>
        <authorList>
            <person name="Anantharaman K."/>
            <person name="Brown C.T."/>
            <person name="Hug L.A."/>
            <person name="Sharon I."/>
            <person name="Castelle C.J."/>
            <person name="Probst A.J."/>
            <person name="Thomas B.C."/>
            <person name="Singh A."/>
            <person name="Wilkins M.J."/>
            <person name="Karaoz U."/>
            <person name="Brodie E.L."/>
            <person name="Williams K.H."/>
            <person name="Hubbard S.S."/>
            <person name="Banfield J.F."/>
        </authorList>
    </citation>
    <scope>NUCLEOTIDE SEQUENCE [LARGE SCALE GENOMIC DNA]</scope>
</reference>
<dbReference type="Gene3D" id="3.40.120.10">
    <property type="entry name" value="Alpha-D-Glucose-1,6-Bisphosphate, subunit A, domain 3"/>
    <property type="match status" value="3"/>
</dbReference>
<dbReference type="GO" id="GO:0016868">
    <property type="term" value="F:intramolecular phosphotransferase activity"/>
    <property type="evidence" value="ECO:0007669"/>
    <property type="project" value="InterPro"/>
</dbReference>
<comment type="cofactor">
    <cofactor evidence="1">
        <name>Mg(2+)</name>
        <dbReference type="ChEBI" id="CHEBI:18420"/>
    </cofactor>
</comment>
<dbReference type="GO" id="GO:0046872">
    <property type="term" value="F:metal ion binding"/>
    <property type="evidence" value="ECO:0007669"/>
    <property type="project" value="UniProtKB-KW"/>
</dbReference>
<evidence type="ECO:0000256" key="4">
    <source>
        <dbReference type="ARBA" id="ARBA00022723"/>
    </source>
</evidence>
<feature type="domain" description="Alpha-D-phosphohexomutase alpha/beta/alpha" evidence="9">
    <location>
        <begin position="181"/>
        <end position="271"/>
    </location>
</feature>
<dbReference type="AlphaFoldDB" id="A0A1G1VNE5"/>
<dbReference type="PRINTS" id="PR00509">
    <property type="entry name" value="PGMPMM"/>
</dbReference>
<keyword evidence="4" id="KW-0479">Metal-binding</keyword>
<dbReference type="Pfam" id="PF02880">
    <property type="entry name" value="PGM_PMM_III"/>
    <property type="match status" value="1"/>
</dbReference>
<dbReference type="Proteomes" id="UP000177324">
    <property type="component" value="Unassembled WGS sequence"/>
</dbReference>
<evidence type="ECO:0008006" key="13">
    <source>
        <dbReference type="Google" id="ProtNLM"/>
    </source>
</evidence>
<organism evidence="11 12">
    <name type="scientific">Candidatus Chisholmbacteria bacterium RIFCSPHIGHO2_01_FULL_48_12</name>
    <dbReference type="NCBI Taxonomy" id="1797589"/>
    <lineage>
        <taxon>Bacteria</taxon>
        <taxon>Candidatus Chisholmiibacteriota</taxon>
    </lineage>
</organism>
<dbReference type="InterPro" id="IPR005845">
    <property type="entry name" value="A-D-PHexomutase_a/b/a-II"/>
</dbReference>
<dbReference type="CDD" id="cd03089">
    <property type="entry name" value="PMM_PGM"/>
    <property type="match status" value="1"/>
</dbReference>